<dbReference type="AlphaFoldDB" id="A0AAU9UEM3"/>
<protein>
    <submittedName>
        <fullName evidence="2">Uncharacterized protein</fullName>
    </submittedName>
</protein>
<comment type="caution">
    <text evidence="2">The sequence shown here is derived from an EMBL/GenBank/DDBJ whole genome shotgun (WGS) entry which is preliminary data.</text>
</comment>
<sequence length="194" mass="21302">MSDSASVTSKVSTSLRKRVLKRTATSATVTPPPSTSEKQPDPNNITETAVVHVDTISEPQTSDLEDIETSSLSSAASTSSRRVSLLYMSPSRGTGVHMDLVTGVANDLLQKGKEALEMADVTIETKQYRESLYCRRATVPKNEITLGTQGTYDEQARLPKCIRGELIDDFSVLRSYSRDVGLWTMYSLHGRLLD</sequence>
<gene>
    <name evidence="2" type="ORF">EEDITHA_LOCUS12466</name>
</gene>
<name>A0AAU9UEM3_EUPED</name>
<feature type="region of interest" description="Disordered" evidence="1">
    <location>
        <begin position="1"/>
        <end position="44"/>
    </location>
</feature>
<accession>A0AAU9UEM3</accession>
<proteinExistence type="predicted"/>
<dbReference type="Proteomes" id="UP001153954">
    <property type="component" value="Unassembled WGS sequence"/>
</dbReference>
<keyword evidence="3" id="KW-1185">Reference proteome</keyword>
<evidence type="ECO:0000256" key="1">
    <source>
        <dbReference type="SAM" id="MobiDB-lite"/>
    </source>
</evidence>
<evidence type="ECO:0000313" key="2">
    <source>
        <dbReference type="EMBL" id="CAH2097214.1"/>
    </source>
</evidence>
<dbReference type="EMBL" id="CAKOGL010000017">
    <property type="protein sequence ID" value="CAH2097214.1"/>
    <property type="molecule type" value="Genomic_DNA"/>
</dbReference>
<reference evidence="2" key="1">
    <citation type="submission" date="2022-03" db="EMBL/GenBank/DDBJ databases">
        <authorList>
            <person name="Tunstrom K."/>
        </authorList>
    </citation>
    <scope>NUCLEOTIDE SEQUENCE</scope>
</reference>
<feature type="compositionally biased region" description="Polar residues" evidence="1">
    <location>
        <begin position="1"/>
        <end position="14"/>
    </location>
</feature>
<organism evidence="2 3">
    <name type="scientific">Euphydryas editha</name>
    <name type="common">Edith's checkerspot</name>
    <dbReference type="NCBI Taxonomy" id="104508"/>
    <lineage>
        <taxon>Eukaryota</taxon>
        <taxon>Metazoa</taxon>
        <taxon>Ecdysozoa</taxon>
        <taxon>Arthropoda</taxon>
        <taxon>Hexapoda</taxon>
        <taxon>Insecta</taxon>
        <taxon>Pterygota</taxon>
        <taxon>Neoptera</taxon>
        <taxon>Endopterygota</taxon>
        <taxon>Lepidoptera</taxon>
        <taxon>Glossata</taxon>
        <taxon>Ditrysia</taxon>
        <taxon>Papilionoidea</taxon>
        <taxon>Nymphalidae</taxon>
        <taxon>Nymphalinae</taxon>
        <taxon>Euphydryas</taxon>
    </lineage>
</organism>
<evidence type="ECO:0000313" key="3">
    <source>
        <dbReference type="Proteomes" id="UP001153954"/>
    </source>
</evidence>